<proteinExistence type="predicted"/>
<dbReference type="AlphaFoldDB" id="X0SXE1"/>
<dbReference type="EMBL" id="BARS01008509">
    <property type="protein sequence ID" value="GAF79811.1"/>
    <property type="molecule type" value="Genomic_DNA"/>
</dbReference>
<accession>X0SXE1</accession>
<name>X0SXE1_9ZZZZ</name>
<gene>
    <name evidence="1" type="ORF">S01H1_16205</name>
</gene>
<feature type="non-terminal residue" evidence="1">
    <location>
        <position position="1"/>
    </location>
</feature>
<comment type="caution">
    <text evidence="1">The sequence shown here is derived from an EMBL/GenBank/DDBJ whole genome shotgun (WGS) entry which is preliminary data.</text>
</comment>
<evidence type="ECO:0000313" key="1">
    <source>
        <dbReference type="EMBL" id="GAF79811.1"/>
    </source>
</evidence>
<protein>
    <recommendedName>
        <fullName evidence="2">DUF4276 family protein</fullName>
    </recommendedName>
</protein>
<organism evidence="1">
    <name type="scientific">marine sediment metagenome</name>
    <dbReference type="NCBI Taxonomy" id="412755"/>
    <lineage>
        <taxon>unclassified sequences</taxon>
        <taxon>metagenomes</taxon>
        <taxon>ecological metagenomes</taxon>
    </lineage>
</organism>
<reference evidence="1" key="1">
    <citation type="journal article" date="2014" name="Front. Microbiol.">
        <title>High frequency of phylogenetically diverse reductive dehalogenase-homologous genes in deep subseafloor sedimentary metagenomes.</title>
        <authorList>
            <person name="Kawai M."/>
            <person name="Futagami T."/>
            <person name="Toyoda A."/>
            <person name="Takaki Y."/>
            <person name="Nishi S."/>
            <person name="Hori S."/>
            <person name="Arai W."/>
            <person name="Tsubouchi T."/>
            <person name="Morono Y."/>
            <person name="Uchiyama I."/>
            <person name="Ito T."/>
            <person name="Fujiyama A."/>
            <person name="Inagaki F."/>
            <person name="Takami H."/>
        </authorList>
    </citation>
    <scope>NUCLEOTIDE SEQUENCE</scope>
    <source>
        <strain evidence="1">Expedition CK06-06</strain>
    </source>
</reference>
<sequence>DERFFERTVRATFEQTYDQVSVVRYAKRKRTKIRGYLNSIKAMPADCIFLADINAEPCVTAKKQKLQESYGIEGDRVIVVVMEIESWYLAGLGDEASAELGVPVLKDTDSLTKEGFNSLIPQRFDSRIDFTVEILKRFCTGMAKGKNGSFRYFAERYGL</sequence>
<evidence type="ECO:0008006" key="2">
    <source>
        <dbReference type="Google" id="ProtNLM"/>
    </source>
</evidence>